<proteinExistence type="predicted"/>
<keyword evidence="1" id="KW-1133">Transmembrane helix</keyword>
<keyword evidence="1" id="KW-0812">Transmembrane</keyword>
<keyword evidence="3" id="KW-1185">Reference proteome</keyword>
<evidence type="ECO:0000313" key="3">
    <source>
        <dbReference type="Proteomes" id="UP000249522"/>
    </source>
</evidence>
<evidence type="ECO:0000313" key="2">
    <source>
        <dbReference type="EMBL" id="PZD97185.1"/>
    </source>
</evidence>
<dbReference type="NCBIfam" id="TIGR01167">
    <property type="entry name" value="LPXTG_anchor"/>
    <property type="match status" value="1"/>
</dbReference>
<gene>
    <name evidence="2" type="ORF">DNH61_04390</name>
</gene>
<comment type="caution">
    <text evidence="2">The sequence shown here is derived from an EMBL/GenBank/DDBJ whole genome shotgun (WGS) entry which is preliminary data.</text>
</comment>
<protein>
    <recommendedName>
        <fullName evidence="4">LPXTG cell wall anchor domain-containing protein</fullName>
    </recommendedName>
</protein>
<evidence type="ECO:0008006" key="4">
    <source>
        <dbReference type="Google" id="ProtNLM"/>
    </source>
</evidence>
<reference evidence="2 3" key="1">
    <citation type="submission" date="2018-06" db="EMBL/GenBank/DDBJ databases">
        <title>Paenibacillus imtechensis sp. nov.</title>
        <authorList>
            <person name="Pinnaka A.K."/>
            <person name="Singh H."/>
            <person name="Kaur M."/>
        </authorList>
    </citation>
    <scope>NUCLEOTIDE SEQUENCE [LARGE SCALE GENOMIC DNA]</scope>
    <source>
        <strain evidence="2 3">SMB1</strain>
    </source>
</reference>
<dbReference type="AlphaFoldDB" id="A0A2W1LQR3"/>
<sequence length="25" mass="2671">MEAAVWIAIGLCLVVSIGLLSKKKK</sequence>
<dbReference type="Proteomes" id="UP000249522">
    <property type="component" value="Unassembled WGS sequence"/>
</dbReference>
<evidence type="ECO:0000256" key="1">
    <source>
        <dbReference type="SAM" id="Phobius"/>
    </source>
</evidence>
<feature type="transmembrane region" description="Helical" evidence="1">
    <location>
        <begin position="6"/>
        <end position="21"/>
    </location>
</feature>
<name>A0A2W1LQR3_9BACL</name>
<accession>A0A2W1LQR3</accession>
<organism evidence="2 3">
    <name type="scientific">Paenibacillus sambharensis</name>
    <dbReference type="NCBI Taxonomy" id="1803190"/>
    <lineage>
        <taxon>Bacteria</taxon>
        <taxon>Bacillati</taxon>
        <taxon>Bacillota</taxon>
        <taxon>Bacilli</taxon>
        <taxon>Bacillales</taxon>
        <taxon>Paenibacillaceae</taxon>
        <taxon>Paenibacillus</taxon>
    </lineage>
</organism>
<keyword evidence="1" id="KW-0472">Membrane</keyword>
<dbReference type="EMBL" id="QKRB01000031">
    <property type="protein sequence ID" value="PZD97185.1"/>
    <property type="molecule type" value="Genomic_DNA"/>
</dbReference>